<reference evidence="2 3" key="1">
    <citation type="submission" date="2020-06" db="EMBL/GenBank/DDBJ databases">
        <title>Transcriptomic and genomic resources for Thalictrum thalictroides and T. hernandezii: Facilitating candidate gene discovery in an emerging model plant lineage.</title>
        <authorList>
            <person name="Arias T."/>
            <person name="Riano-Pachon D.M."/>
            <person name="Di Stilio V.S."/>
        </authorList>
    </citation>
    <scope>NUCLEOTIDE SEQUENCE [LARGE SCALE GENOMIC DNA]</scope>
    <source>
        <strain evidence="3">cv. WT478/WT964</strain>
        <tissue evidence="2">Leaves</tissue>
    </source>
</reference>
<name>A0A7J6UYI7_THATH</name>
<evidence type="ECO:0000256" key="1">
    <source>
        <dbReference type="SAM" id="MobiDB-lite"/>
    </source>
</evidence>
<dbReference type="AlphaFoldDB" id="A0A7J6UYI7"/>
<dbReference type="EMBL" id="JABWDY010041043">
    <property type="protein sequence ID" value="KAF5177687.1"/>
    <property type="molecule type" value="Genomic_DNA"/>
</dbReference>
<gene>
    <name evidence="2" type="ORF">FRX31_032725</name>
</gene>
<dbReference type="OrthoDB" id="4927245at2759"/>
<proteinExistence type="predicted"/>
<protein>
    <submittedName>
        <fullName evidence="2">Uncharacterized protein</fullName>
    </submittedName>
</protein>
<evidence type="ECO:0000313" key="2">
    <source>
        <dbReference type="EMBL" id="KAF5177687.1"/>
    </source>
</evidence>
<organism evidence="2 3">
    <name type="scientific">Thalictrum thalictroides</name>
    <name type="common">Rue-anemone</name>
    <name type="synonym">Anemone thalictroides</name>
    <dbReference type="NCBI Taxonomy" id="46969"/>
    <lineage>
        <taxon>Eukaryota</taxon>
        <taxon>Viridiplantae</taxon>
        <taxon>Streptophyta</taxon>
        <taxon>Embryophyta</taxon>
        <taxon>Tracheophyta</taxon>
        <taxon>Spermatophyta</taxon>
        <taxon>Magnoliopsida</taxon>
        <taxon>Ranunculales</taxon>
        <taxon>Ranunculaceae</taxon>
        <taxon>Thalictroideae</taxon>
        <taxon>Thalictrum</taxon>
    </lineage>
</organism>
<feature type="region of interest" description="Disordered" evidence="1">
    <location>
        <begin position="1"/>
        <end position="34"/>
    </location>
</feature>
<keyword evidence="3" id="KW-1185">Reference proteome</keyword>
<sequence>MVNLTTKDVGKERREKKLKKRLATSAKDPKLGITTTTEPATAELVIRTAPKPKGPIAKVTKSSATTNRISREQKVALAESGKAVYVALPKSLKKRRSAAHTSLKSFLSGLQLRGLKAAAPSGTSFFALMFDTEDRRDRAVNKILRSTFRWEGVAFRLIAHNFGDNGKGKQVIWQLSANLLASGEEVRESIIEHVLQIDPPHTSPFEVRQIIDNDMPTDKELGAEVITGVTGITASKEITVMEE</sequence>
<dbReference type="Proteomes" id="UP000554482">
    <property type="component" value="Unassembled WGS sequence"/>
</dbReference>
<evidence type="ECO:0000313" key="3">
    <source>
        <dbReference type="Proteomes" id="UP000554482"/>
    </source>
</evidence>
<accession>A0A7J6UYI7</accession>
<comment type="caution">
    <text evidence="2">The sequence shown here is derived from an EMBL/GenBank/DDBJ whole genome shotgun (WGS) entry which is preliminary data.</text>
</comment>